<proteinExistence type="predicted"/>
<feature type="region of interest" description="Disordered" evidence="1">
    <location>
        <begin position="559"/>
        <end position="584"/>
    </location>
</feature>
<feature type="non-terminal residue" evidence="3">
    <location>
        <position position="768"/>
    </location>
</feature>
<protein>
    <recommendedName>
        <fullName evidence="2">HMG domain-containing protein</fullName>
    </recommendedName>
</protein>
<feature type="domain" description="HMG" evidence="2">
    <location>
        <begin position="399"/>
        <end position="517"/>
    </location>
</feature>
<feature type="compositionally biased region" description="Basic residues" evidence="1">
    <location>
        <begin position="596"/>
        <end position="607"/>
    </location>
</feature>
<dbReference type="Proteomes" id="UP001465976">
    <property type="component" value="Unassembled WGS sequence"/>
</dbReference>
<evidence type="ECO:0000259" key="2">
    <source>
        <dbReference type="Pfam" id="PF18717"/>
    </source>
</evidence>
<dbReference type="Pfam" id="PF18717">
    <property type="entry name" value="CxC4"/>
    <property type="match status" value="1"/>
</dbReference>
<keyword evidence="4" id="KW-1185">Reference proteome</keyword>
<evidence type="ECO:0000313" key="4">
    <source>
        <dbReference type="Proteomes" id="UP001465976"/>
    </source>
</evidence>
<evidence type="ECO:0000256" key="1">
    <source>
        <dbReference type="SAM" id="MobiDB-lite"/>
    </source>
</evidence>
<feature type="region of interest" description="Disordered" evidence="1">
    <location>
        <begin position="44"/>
        <end position="84"/>
    </location>
</feature>
<accession>A0ABR3EWI4</accession>
<organism evidence="3 4">
    <name type="scientific">Marasmius crinis-equi</name>
    <dbReference type="NCBI Taxonomy" id="585013"/>
    <lineage>
        <taxon>Eukaryota</taxon>
        <taxon>Fungi</taxon>
        <taxon>Dikarya</taxon>
        <taxon>Basidiomycota</taxon>
        <taxon>Agaricomycotina</taxon>
        <taxon>Agaricomycetes</taxon>
        <taxon>Agaricomycetidae</taxon>
        <taxon>Agaricales</taxon>
        <taxon>Marasmiineae</taxon>
        <taxon>Marasmiaceae</taxon>
        <taxon>Marasmius</taxon>
    </lineage>
</organism>
<name>A0ABR3EWI4_9AGAR</name>
<evidence type="ECO:0000313" key="3">
    <source>
        <dbReference type="EMBL" id="KAL0567284.1"/>
    </source>
</evidence>
<feature type="compositionally biased region" description="Polar residues" evidence="1">
    <location>
        <begin position="559"/>
        <end position="568"/>
    </location>
</feature>
<feature type="region of interest" description="Disordered" evidence="1">
    <location>
        <begin position="596"/>
        <end position="619"/>
    </location>
</feature>
<sequence length="768" mass="88238">MSDRNSVWDSVWDGFDQEMDIQGEYRAGDAWSEVELDDITAEEFPSSEPDEISWNNHSPVKPRTIRKRQATGQMGPEQRRQRQSDVVVNPNTMIEVDQDFDGVGGDLGDIGYAGLQGEGDRLRTPDLNPEFLVEPGSERIERVDEAVLDDYISEFQEGRVGFIPIGTNLYVVQGWSKEKREPMDKWFHFQGSKRGETVLLTCLCPEGNVNGACVHTECYQEFREQRFLHFEQLSFDDDKVVCFRRERTSDWGTEGDPKWLNRFSVIRGYDMEQGVRARAIVTYEGTDTGAGVWRCSKDGGSSACTHKLAARRFFHKEMLEQEEWQENWADEGHLDDENDEEYGAMMVDDASGNGFSESAISFLPIMPPIWAALPQDTPHYERHSPNREVPNPITLGDVGRSMCWNVMAGDCNGEKVTRPCKVYTLTEELSRDIELKRCPSCHHRKHCFIGPETRSLGLFNYNNSVLFTHELLEEYTSRYTSSETPFVSFVETIGRVYAGRGHRFVKEDLFRSAWFAYVNLQDYGDDMACARCGEDPDCLIWDGVTLAFGKKHLTSSLRPPTYTDSLSPKSRRSPAKKPQFLPEHKEEPIRRLMRNAIKKRQAKSKRRKEGDDESDAEEKPTISRTEYEILCRRLAVISKDLVLLLRRVFPPDSIAGEERMTRLYRTFFDQLAADEWAVQMVNWPAYEKLKQFAERVDRTSGTDLAGIPALYNVLEAEYRVLGRYPGDLVGVSQWMCRRVGEVFDQLTQRRRIDPLPVSSACEEDDWKK</sequence>
<gene>
    <name evidence="3" type="ORF">V5O48_014705</name>
</gene>
<dbReference type="InterPro" id="IPR040648">
    <property type="entry name" value="HMGXB3_CxC4"/>
</dbReference>
<reference evidence="3 4" key="1">
    <citation type="submission" date="2024-02" db="EMBL/GenBank/DDBJ databases">
        <title>A draft genome for the cacao thread blight pathogen Marasmius crinis-equi.</title>
        <authorList>
            <person name="Cohen S.P."/>
            <person name="Baruah I.K."/>
            <person name="Amoako-Attah I."/>
            <person name="Bukari Y."/>
            <person name="Meinhardt L.W."/>
            <person name="Bailey B.A."/>
        </authorList>
    </citation>
    <scope>NUCLEOTIDE SEQUENCE [LARGE SCALE GENOMIC DNA]</scope>
    <source>
        <strain evidence="3 4">GH-76</strain>
    </source>
</reference>
<comment type="caution">
    <text evidence="3">The sequence shown here is derived from an EMBL/GenBank/DDBJ whole genome shotgun (WGS) entry which is preliminary data.</text>
</comment>
<dbReference type="EMBL" id="JBAHYK010001628">
    <property type="protein sequence ID" value="KAL0567284.1"/>
    <property type="molecule type" value="Genomic_DNA"/>
</dbReference>